<dbReference type="Pfam" id="PF12172">
    <property type="entry name" value="zf-ChsH2"/>
    <property type="match status" value="1"/>
</dbReference>
<name>A0A2S6AJB2_9NOCA</name>
<evidence type="ECO:0000259" key="2">
    <source>
        <dbReference type="Pfam" id="PF12172"/>
    </source>
</evidence>
<keyword evidence="3" id="KW-0238">DNA-binding</keyword>
<evidence type="ECO:0000259" key="1">
    <source>
        <dbReference type="Pfam" id="PF01796"/>
    </source>
</evidence>
<dbReference type="GO" id="GO:0003677">
    <property type="term" value="F:DNA binding"/>
    <property type="evidence" value="ECO:0007669"/>
    <property type="project" value="UniProtKB-KW"/>
</dbReference>
<feature type="domain" description="ChsH2 C-terminal OB-fold" evidence="1">
    <location>
        <begin position="75"/>
        <end position="137"/>
    </location>
</feature>
<dbReference type="Gene3D" id="6.10.30.10">
    <property type="match status" value="1"/>
</dbReference>
<organism evidence="3 4">
    <name type="scientific">Nocardia nova</name>
    <dbReference type="NCBI Taxonomy" id="37330"/>
    <lineage>
        <taxon>Bacteria</taxon>
        <taxon>Bacillati</taxon>
        <taxon>Actinomycetota</taxon>
        <taxon>Actinomycetes</taxon>
        <taxon>Mycobacteriales</taxon>
        <taxon>Nocardiaceae</taxon>
        <taxon>Nocardia</taxon>
    </lineage>
</organism>
<dbReference type="InterPro" id="IPR022002">
    <property type="entry name" value="ChsH2_Znr"/>
</dbReference>
<accession>A0A2S6AJB2</accession>
<dbReference type="RefSeq" id="WP_104378544.1">
    <property type="nucleotide sequence ID" value="NZ_PSZC01000022.1"/>
</dbReference>
<dbReference type="AlphaFoldDB" id="A0A2S6AJB2"/>
<proteinExistence type="predicted"/>
<evidence type="ECO:0000313" key="4">
    <source>
        <dbReference type="Proteomes" id="UP000239874"/>
    </source>
</evidence>
<sequence length="157" mass="17196">MEKAEGGSHGSAVTVEEVRPEVRLLPAPTAASEAFWTGGRDGRLLIYRCRSCERWFHPGSAACFRCRSTDVSPEPVSGRGRVAAFTVNRQPWIPGFPPPYVVAMIELAEEPDVRVVSNVVGVAPEAVSVGLEVEVFFEQWDDIWLPLFRPAAGVSDE</sequence>
<dbReference type="OrthoDB" id="7470921at2"/>
<protein>
    <submittedName>
        <fullName evidence="3">DNA-binding protein</fullName>
    </submittedName>
</protein>
<comment type="caution">
    <text evidence="3">The sequence shown here is derived from an EMBL/GenBank/DDBJ whole genome shotgun (WGS) entry which is preliminary data.</text>
</comment>
<dbReference type="InterPro" id="IPR012340">
    <property type="entry name" value="NA-bd_OB-fold"/>
</dbReference>
<dbReference type="PANTHER" id="PTHR34075">
    <property type="entry name" value="BLR3430 PROTEIN"/>
    <property type="match status" value="1"/>
</dbReference>
<dbReference type="SUPFAM" id="SSF50249">
    <property type="entry name" value="Nucleic acid-binding proteins"/>
    <property type="match status" value="1"/>
</dbReference>
<dbReference type="InterPro" id="IPR002878">
    <property type="entry name" value="ChsH2_C"/>
</dbReference>
<gene>
    <name evidence="3" type="ORF">C5E45_25975</name>
</gene>
<dbReference type="Pfam" id="PF01796">
    <property type="entry name" value="OB_ChsH2_C"/>
    <property type="match status" value="1"/>
</dbReference>
<dbReference type="InterPro" id="IPR052513">
    <property type="entry name" value="Thioester_dehydratase-like"/>
</dbReference>
<reference evidence="3 4" key="1">
    <citation type="submission" date="2018-02" db="EMBL/GenBank/DDBJ databases">
        <title>8 Nocardia nova and 1 Nocardia cyriacigeorgica strain used for evolution to TMP-SMX.</title>
        <authorList>
            <person name="Mehta H."/>
            <person name="Weng J."/>
            <person name="Shamoo Y."/>
        </authorList>
    </citation>
    <scope>NUCLEOTIDE SEQUENCE [LARGE SCALE GENOMIC DNA]</scope>
    <source>
        <strain evidence="3 4">MDA3139</strain>
    </source>
</reference>
<dbReference type="Proteomes" id="UP000239874">
    <property type="component" value="Unassembled WGS sequence"/>
</dbReference>
<feature type="domain" description="ChsH2 rubredoxin-like zinc ribbon" evidence="2">
    <location>
        <begin position="36"/>
        <end position="71"/>
    </location>
</feature>
<dbReference type="PANTHER" id="PTHR34075:SF5">
    <property type="entry name" value="BLR3430 PROTEIN"/>
    <property type="match status" value="1"/>
</dbReference>
<dbReference type="EMBL" id="PSZC01000022">
    <property type="protein sequence ID" value="PPJ35320.1"/>
    <property type="molecule type" value="Genomic_DNA"/>
</dbReference>
<evidence type="ECO:0000313" key="3">
    <source>
        <dbReference type="EMBL" id="PPJ35320.1"/>
    </source>
</evidence>